<evidence type="ECO:0000256" key="2">
    <source>
        <dbReference type="ARBA" id="ARBA00022722"/>
    </source>
</evidence>
<evidence type="ECO:0000259" key="4">
    <source>
        <dbReference type="Pfam" id="PF08774"/>
    </source>
</evidence>
<name>A0A5Q0UG73_9ARCH</name>
<dbReference type="GeneID" id="42365118"/>
<evidence type="ECO:0000256" key="3">
    <source>
        <dbReference type="ARBA" id="ARBA00022801"/>
    </source>
</evidence>
<dbReference type="Gene3D" id="3.40.1350.10">
    <property type="match status" value="1"/>
</dbReference>
<sequence>MIPFEKQASLTPSEEYAQELLEANWEQVVRTTPGMLEDLQERFPKVCETLSREIRADAQKDISNIFKPGVPDFLAFNQKGEYKFVEIKTDGDGLRHTQLKWLKDFREVNAEIWFTRKKEVEDKLDTENIGAYTFQDRKGENSEDEITEEVGSKYLVELPKTLASILGLSKEDSVEWRLKNKNELILDSK</sequence>
<dbReference type="AlphaFoldDB" id="A0A5Q0UG73"/>
<gene>
    <name evidence="5" type="ORF">LC1Nh_0731</name>
</gene>
<keyword evidence="3" id="KW-0378">Hydrolase</keyword>
<feature type="domain" description="VRR-NUC" evidence="4">
    <location>
        <begin position="17"/>
        <end position="109"/>
    </location>
</feature>
<dbReference type="EMBL" id="CP040089">
    <property type="protein sequence ID" value="QGA80618.1"/>
    <property type="molecule type" value="Genomic_DNA"/>
</dbReference>
<dbReference type="Proteomes" id="UP000377803">
    <property type="component" value="Chromosome"/>
</dbReference>
<evidence type="ECO:0000313" key="6">
    <source>
        <dbReference type="Proteomes" id="UP000377803"/>
    </source>
</evidence>
<dbReference type="InterPro" id="IPR014883">
    <property type="entry name" value="VRR_NUC"/>
</dbReference>
<keyword evidence="6" id="KW-1185">Reference proteome</keyword>
<protein>
    <submittedName>
        <fullName evidence="5">VRR-NUC domain protein</fullName>
    </submittedName>
</protein>
<accession>A0A5Q0UG73</accession>
<keyword evidence="2" id="KW-0540">Nuclease</keyword>
<comment type="cofactor">
    <cofactor evidence="1">
        <name>Mg(2+)</name>
        <dbReference type="ChEBI" id="CHEBI:18420"/>
    </cofactor>
</comment>
<proteinExistence type="predicted"/>
<evidence type="ECO:0000313" key="5">
    <source>
        <dbReference type="EMBL" id="QGA80618.1"/>
    </source>
</evidence>
<dbReference type="GO" id="GO:0004518">
    <property type="term" value="F:nuclease activity"/>
    <property type="evidence" value="ECO:0007669"/>
    <property type="project" value="UniProtKB-KW"/>
</dbReference>
<evidence type="ECO:0000256" key="1">
    <source>
        <dbReference type="ARBA" id="ARBA00001946"/>
    </source>
</evidence>
<organism evidence="5 6">
    <name type="scientific">Candidatus Nanohalobium constans</name>
    <dbReference type="NCBI Taxonomy" id="2565781"/>
    <lineage>
        <taxon>Archaea</taxon>
        <taxon>Candidatus Nanohalarchaeota</taxon>
        <taxon>Candidatus Nanohalobia</taxon>
        <taxon>Candidatus Nanohalobiales</taxon>
        <taxon>Candidatus Nanohalobiaceae</taxon>
        <taxon>Candidatus Nanohalobium</taxon>
    </lineage>
</organism>
<dbReference type="InterPro" id="IPR011856">
    <property type="entry name" value="tRNA_endonuc-like_dom_sf"/>
</dbReference>
<reference evidence="6" key="1">
    <citation type="submission" date="2019-05" db="EMBL/GenBank/DDBJ databases">
        <title>Candidatus Nanohalobium constans, a novel model system to study the DPANN nano-sized archaea: genomic and physiological characterization of a nanoarchaeon co-cultured with its chitinotrophic host.</title>
        <authorList>
            <person name="La Cono V."/>
            <person name="Arcadi E."/>
            <person name="Crisafi F."/>
            <person name="Denaro R."/>
            <person name="La Spada G."/>
            <person name="Messina E."/>
            <person name="Smedile F."/>
            <person name="Toshchakov S.V."/>
            <person name="Shevchenko M.A."/>
            <person name="Golyshin P.N."/>
            <person name="Golyshina O.V."/>
            <person name="Ferrer M."/>
            <person name="Rohde M."/>
            <person name="Mushegian A."/>
            <person name="Sorokin D.Y."/>
            <person name="Giuliano L."/>
            <person name="Yakimov M.M."/>
        </authorList>
    </citation>
    <scope>NUCLEOTIDE SEQUENCE [LARGE SCALE GENOMIC DNA]</scope>
    <source>
        <strain evidence="6">LC1Nh</strain>
    </source>
</reference>
<dbReference type="GO" id="GO:0003676">
    <property type="term" value="F:nucleic acid binding"/>
    <property type="evidence" value="ECO:0007669"/>
    <property type="project" value="InterPro"/>
</dbReference>
<dbReference type="Pfam" id="PF08774">
    <property type="entry name" value="VRR_NUC"/>
    <property type="match status" value="1"/>
</dbReference>
<dbReference type="KEGG" id="ncon:LC1Nh_0731"/>
<dbReference type="RefSeq" id="WP_153550358.1">
    <property type="nucleotide sequence ID" value="NZ_CP040089.1"/>
</dbReference>
<dbReference type="GO" id="GO:0016788">
    <property type="term" value="F:hydrolase activity, acting on ester bonds"/>
    <property type="evidence" value="ECO:0007669"/>
    <property type="project" value="InterPro"/>
</dbReference>